<keyword evidence="2" id="KW-1185">Reference proteome</keyword>
<accession>A0ABT5Z3G1</accession>
<gene>
    <name evidence="1" type="ORF">P2L57_22385</name>
</gene>
<sequence length="125" mass="13691">MHIHVGHNVPGYLPESDLVCFDDPGGALSMLRDEIKSQQDDYGEICGHFGTKEGCPWCDVVNDCEAAIAAIADGDTAYTLQHPDSHGLITHIFRPPEGPDMAHWAQLVTGNRESCEIAQEQEQFA</sequence>
<evidence type="ECO:0000313" key="2">
    <source>
        <dbReference type="Proteomes" id="UP001220022"/>
    </source>
</evidence>
<proteinExistence type="predicted"/>
<dbReference type="RefSeq" id="WP_275817315.1">
    <property type="nucleotide sequence ID" value="NZ_BAAANM010000007.1"/>
</dbReference>
<evidence type="ECO:0000313" key="1">
    <source>
        <dbReference type="EMBL" id="MDF2258366.1"/>
    </source>
</evidence>
<dbReference type="Proteomes" id="UP001220022">
    <property type="component" value="Unassembled WGS sequence"/>
</dbReference>
<organism evidence="1 2">
    <name type="scientific">Streptantibioticus ferralitis</name>
    <dbReference type="NCBI Taxonomy" id="236510"/>
    <lineage>
        <taxon>Bacteria</taxon>
        <taxon>Bacillati</taxon>
        <taxon>Actinomycetota</taxon>
        <taxon>Actinomycetes</taxon>
        <taxon>Kitasatosporales</taxon>
        <taxon>Streptomycetaceae</taxon>
        <taxon>Streptantibioticus</taxon>
    </lineage>
</organism>
<dbReference type="EMBL" id="JARHTQ010000015">
    <property type="protein sequence ID" value="MDF2258366.1"/>
    <property type="molecule type" value="Genomic_DNA"/>
</dbReference>
<comment type="caution">
    <text evidence="1">The sequence shown here is derived from an EMBL/GenBank/DDBJ whole genome shotgun (WGS) entry which is preliminary data.</text>
</comment>
<name>A0ABT5Z3G1_9ACTN</name>
<protein>
    <submittedName>
        <fullName evidence="1">Uncharacterized protein</fullName>
    </submittedName>
</protein>
<reference evidence="1 2" key="1">
    <citation type="submission" date="2023-03" db="EMBL/GenBank/DDBJ databases">
        <title>Draft genome sequence of type strain Streptomyces ferralitis JCM 14344.</title>
        <authorList>
            <person name="Klaysubun C."/>
            <person name="Duangmal K."/>
        </authorList>
    </citation>
    <scope>NUCLEOTIDE SEQUENCE [LARGE SCALE GENOMIC DNA]</scope>
    <source>
        <strain evidence="1 2">JCM 14344</strain>
    </source>
</reference>